<dbReference type="AlphaFoldDB" id="A0A8J8NB95"/>
<evidence type="ECO:0000313" key="2">
    <source>
        <dbReference type="Proteomes" id="UP000785679"/>
    </source>
</evidence>
<comment type="caution">
    <text evidence="1">The sequence shown here is derived from an EMBL/GenBank/DDBJ whole genome shotgun (WGS) entry which is preliminary data.</text>
</comment>
<protein>
    <submittedName>
        <fullName evidence="1">Uncharacterized protein</fullName>
    </submittedName>
</protein>
<dbReference type="Proteomes" id="UP000785679">
    <property type="component" value="Unassembled WGS sequence"/>
</dbReference>
<evidence type="ECO:0000313" key="1">
    <source>
        <dbReference type="EMBL" id="TNV71713.1"/>
    </source>
</evidence>
<organism evidence="1 2">
    <name type="scientific">Halteria grandinella</name>
    <dbReference type="NCBI Taxonomy" id="5974"/>
    <lineage>
        <taxon>Eukaryota</taxon>
        <taxon>Sar</taxon>
        <taxon>Alveolata</taxon>
        <taxon>Ciliophora</taxon>
        <taxon>Intramacronucleata</taxon>
        <taxon>Spirotrichea</taxon>
        <taxon>Stichotrichia</taxon>
        <taxon>Sporadotrichida</taxon>
        <taxon>Halteriidae</taxon>
        <taxon>Halteria</taxon>
    </lineage>
</organism>
<reference evidence="1" key="1">
    <citation type="submission" date="2019-06" db="EMBL/GenBank/DDBJ databases">
        <authorList>
            <person name="Zheng W."/>
        </authorList>
    </citation>
    <scope>NUCLEOTIDE SEQUENCE</scope>
    <source>
        <strain evidence="1">QDHG01</strain>
    </source>
</reference>
<proteinExistence type="predicted"/>
<name>A0A8J8NB95_HALGN</name>
<sequence>MFICIKIKIILVSYNIKMLLEIYQVQKSNFLLKTLTIFTHSQIRIQPDKQYLLSAVNQLWTEDNQLILFKQMQFVINPYQFQGKHHQMDPLKFSLKRKPISKITFNAKRHFQETLSQFLMMLHLKMANILIVMIFKQNQRMFYQTLMDNLLIHQICHSQIYQLIQFQRLLVQQQKNNHLKPMQKENGL</sequence>
<dbReference type="EMBL" id="RRYP01029736">
    <property type="protein sequence ID" value="TNV71713.1"/>
    <property type="molecule type" value="Genomic_DNA"/>
</dbReference>
<gene>
    <name evidence="1" type="ORF">FGO68_gene6859</name>
</gene>
<keyword evidence="2" id="KW-1185">Reference proteome</keyword>
<accession>A0A8J8NB95</accession>